<keyword evidence="6" id="KW-0677">Repeat</keyword>
<evidence type="ECO:0000256" key="7">
    <source>
        <dbReference type="ARBA" id="ARBA00022771"/>
    </source>
</evidence>
<proteinExistence type="inferred from homology"/>
<dbReference type="InterPro" id="IPR006575">
    <property type="entry name" value="RWD_dom"/>
</dbReference>
<dbReference type="Gene3D" id="1.20.120.1750">
    <property type="match status" value="1"/>
</dbReference>
<evidence type="ECO:0000256" key="4">
    <source>
        <dbReference type="ARBA" id="ARBA00022679"/>
    </source>
</evidence>
<dbReference type="EC" id="2.3.2.31" evidence="3"/>
<dbReference type="PROSITE" id="PS50089">
    <property type="entry name" value="ZF_RING_2"/>
    <property type="match status" value="1"/>
</dbReference>
<dbReference type="GO" id="GO:0016874">
    <property type="term" value="F:ligase activity"/>
    <property type="evidence" value="ECO:0007669"/>
    <property type="project" value="UniProtKB-KW"/>
</dbReference>
<evidence type="ECO:0000259" key="15">
    <source>
        <dbReference type="PROSITE" id="PS51873"/>
    </source>
</evidence>
<accession>A0A2I2FKF3</accession>
<dbReference type="CDD" id="cd23820">
    <property type="entry name" value="RWD_RNF14"/>
    <property type="match status" value="1"/>
</dbReference>
<evidence type="ECO:0000256" key="11">
    <source>
        <dbReference type="PROSITE-ProRule" id="PRU00175"/>
    </source>
</evidence>
<feature type="domain" description="RING-type" evidence="15">
    <location>
        <begin position="188"/>
        <end position="457"/>
    </location>
</feature>
<dbReference type="PROSITE" id="PS00518">
    <property type="entry name" value="ZF_RING_1"/>
    <property type="match status" value="1"/>
</dbReference>
<dbReference type="PANTHER" id="PTHR11685">
    <property type="entry name" value="RBR FAMILY RING FINGER AND IBR DOMAIN-CONTAINING"/>
    <property type="match status" value="1"/>
</dbReference>
<dbReference type="InterPro" id="IPR017907">
    <property type="entry name" value="Znf_RING_CS"/>
</dbReference>
<dbReference type="STRING" id="41067.A0A2I2FKF3"/>
<feature type="compositionally biased region" description="Low complexity" evidence="12">
    <location>
        <begin position="538"/>
        <end position="554"/>
    </location>
</feature>
<feature type="region of interest" description="Disordered" evidence="12">
    <location>
        <begin position="310"/>
        <end position="334"/>
    </location>
</feature>
<dbReference type="GO" id="GO:0008270">
    <property type="term" value="F:zinc ion binding"/>
    <property type="evidence" value="ECO:0007669"/>
    <property type="project" value="UniProtKB-KW"/>
</dbReference>
<evidence type="ECO:0000256" key="1">
    <source>
        <dbReference type="ARBA" id="ARBA00001798"/>
    </source>
</evidence>
<dbReference type="GO" id="GO:0016567">
    <property type="term" value="P:protein ubiquitination"/>
    <property type="evidence" value="ECO:0007669"/>
    <property type="project" value="InterPro"/>
</dbReference>
<dbReference type="InterPro" id="IPR001841">
    <property type="entry name" value="Znf_RING"/>
</dbReference>
<organism evidence="16 17">
    <name type="scientific">Aspergillus candidus</name>
    <dbReference type="NCBI Taxonomy" id="41067"/>
    <lineage>
        <taxon>Eukaryota</taxon>
        <taxon>Fungi</taxon>
        <taxon>Dikarya</taxon>
        <taxon>Ascomycota</taxon>
        <taxon>Pezizomycotina</taxon>
        <taxon>Eurotiomycetes</taxon>
        <taxon>Eurotiomycetidae</taxon>
        <taxon>Eurotiales</taxon>
        <taxon>Aspergillaceae</taxon>
        <taxon>Aspergillus</taxon>
        <taxon>Aspergillus subgen. Circumdati</taxon>
    </lineage>
</organism>
<dbReference type="CDD" id="cd20354">
    <property type="entry name" value="Rcat_RBR_RNF14"/>
    <property type="match status" value="1"/>
</dbReference>
<dbReference type="PROSITE" id="PS50908">
    <property type="entry name" value="RWD"/>
    <property type="match status" value="1"/>
</dbReference>
<dbReference type="SMART" id="SM00591">
    <property type="entry name" value="RWD"/>
    <property type="match status" value="1"/>
</dbReference>
<name>A0A2I2FKF3_ASPCN</name>
<feature type="domain" description="RWD" evidence="14">
    <location>
        <begin position="9"/>
        <end position="152"/>
    </location>
</feature>
<feature type="compositionally biased region" description="Acidic residues" evidence="12">
    <location>
        <begin position="320"/>
        <end position="333"/>
    </location>
</feature>
<dbReference type="Gene3D" id="3.10.110.10">
    <property type="entry name" value="Ubiquitin Conjugating Enzyme"/>
    <property type="match status" value="1"/>
</dbReference>
<dbReference type="GO" id="GO:0061630">
    <property type="term" value="F:ubiquitin protein ligase activity"/>
    <property type="evidence" value="ECO:0007669"/>
    <property type="project" value="UniProtKB-EC"/>
</dbReference>
<evidence type="ECO:0000259" key="13">
    <source>
        <dbReference type="PROSITE" id="PS50089"/>
    </source>
</evidence>
<evidence type="ECO:0000256" key="6">
    <source>
        <dbReference type="ARBA" id="ARBA00022737"/>
    </source>
</evidence>
<dbReference type="Gene3D" id="3.30.40.10">
    <property type="entry name" value="Zinc/RING finger domain, C3HC4 (zinc finger)"/>
    <property type="match status" value="1"/>
</dbReference>
<dbReference type="InterPro" id="IPR016135">
    <property type="entry name" value="UBQ-conjugating_enzyme/RWD"/>
</dbReference>
<dbReference type="RefSeq" id="XP_024675130.1">
    <property type="nucleotide sequence ID" value="XM_024814827.1"/>
</dbReference>
<dbReference type="InterPro" id="IPR031127">
    <property type="entry name" value="E3_UB_ligase_RBR"/>
</dbReference>
<dbReference type="SUPFAM" id="SSF54495">
    <property type="entry name" value="UBC-like"/>
    <property type="match status" value="1"/>
</dbReference>
<keyword evidence="5" id="KW-0479">Metal-binding</keyword>
<dbReference type="AlphaFoldDB" id="A0A2I2FKF3"/>
<comment type="pathway">
    <text evidence="2">Protein modification; protein ubiquitination.</text>
</comment>
<feature type="compositionally biased region" description="Pro residues" evidence="12">
    <location>
        <begin position="506"/>
        <end position="518"/>
    </location>
</feature>
<evidence type="ECO:0000256" key="10">
    <source>
        <dbReference type="ARBA" id="ARBA00044508"/>
    </source>
</evidence>
<evidence type="ECO:0000256" key="9">
    <source>
        <dbReference type="ARBA" id="ARBA00022833"/>
    </source>
</evidence>
<dbReference type="FunFam" id="3.10.110.10:FF:000112">
    <property type="entry name" value="RBR-type E3 ubiquitin transferase"/>
    <property type="match status" value="1"/>
</dbReference>
<dbReference type="InterPro" id="IPR044066">
    <property type="entry name" value="TRIAD_supradom"/>
</dbReference>
<gene>
    <name evidence="16" type="ORF">BDW47DRAFT_115671</name>
</gene>
<dbReference type="FunFam" id="3.30.40.10:FF:000416">
    <property type="entry name" value="RBR-type E3 ubiquitin transferase"/>
    <property type="match status" value="1"/>
</dbReference>
<dbReference type="InterPro" id="IPR013083">
    <property type="entry name" value="Znf_RING/FYVE/PHD"/>
</dbReference>
<keyword evidence="17" id="KW-1185">Reference proteome</keyword>
<dbReference type="PROSITE" id="PS51873">
    <property type="entry name" value="TRIAD"/>
    <property type="match status" value="1"/>
</dbReference>
<keyword evidence="4" id="KW-0808">Transferase</keyword>
<dbReference type="SMART" id="SM00647">
    <property type="entry name" value="IBR"/>
    <property type="match status" value="2"/>
</dbReference>
<evidence type="ECO:0000313" key="16">
    <source>
        <dbReference type="EMBL" id="PLB41118.1"/>
    </source>
</evidence>
<evidence type="ECO:0000256" key="8">
    <source>
        <dbReference type="ARBA" id="ARBA00022786"/>
    </source>
</evidence>
<keyword evidence="16" id="KW-0436">Ligase</keyword>
<dbReference type="Proteomes" id="UP000234585">
    <property type="component" value="Unassembled WGS sequence"/>
</dbReference>
<feature type="region of interest" description="Disordered" evidence="12">
    <location>
        <begin position="500"/>
        <end position="571"/>
    </location>
</feature>
<dbReference type="InterPro" id="IPR002867">
    <property type="entry name" value="IBR_dom"/>
</dbReference>
<evidence type="ECO:0000259" key="14">
    <source>
        <dbReference type="PROSITE" id="PS50908"/>
    </source>
</evidence>
<dbReference type="CDD" id="cd23134">
    <property type="entry name" value="RING-HC_ITT1-like"/>
    <property type="match status" value="1"/>
</dbReference>
<dbReference type="OrthoDB" id="1431934at2759"/>
<protein>
    <recommendedName>
        <fullName evidence="3">RBR-type E3 ubiquitin transferase</fullName>
        <ecNumber evidence="3">2.3.2.31</ecNumber>
    </recommendedName>
</protein>
<evidence type="ECO:0000256" key="2">
    <source>
        <dbReference type="ARBA" id="ARBA00004906"/>
    </source>
</evidence>
<comment type="catalytic activity">
    <reaction evidence="1">
        <text>[E2 ubiquitin-conjugating enzyme]-S-ubiquitinyl-L-cysteine + [acceptor protein]-L-lysine = [E2 ubiquitin-conjugating enzyme]-L-cysteine + [acceptor protein]-N(6)-ubiquitinyl-L-lysine.</text>
        <dbReference type="EC" id="2.3.2.31"/>
    </reaction>
</comment>
<keyword evidence="7 11" id="KW-0863">Zinc-finger</keyword>
<sequence>MLLEDDRSVELSTISAIYPEIIIDPASPFRAVLDLPVKPSTPLRVCFHQNTDVELPTILTPPTSFDELVPVDFNKDVHVISYLPSLRLEIDLPEKYPSDSSPRVQLRTDPPWLPSDIVQRLIDDCERLWEECGRGLVVYTYIDHLQQLAETAFGIDDIPDGEVRLPRELRVALLDFNSRTERDKFEQETFECGVCLEPKKGTICHRHLCGHVFCVPCLQDFYNNCITEGDVDCVKCLDPDCAKELDKENVKGAASRRKKHGKTLTPGELLQIPLAPEIVQRYVFLKRKKKLEADKSTVYCPRQWCQGAARSKKHPKPEDPMSEDLDASDEEEGGPVFDPLGDEAQLPPVADRVAICEDCNYAFCCVCKKGWHGELVRCFPRREAELSVEEKATEEYLRRYTSACPTCNAPCQKRMGCNHMKCFRCDTHFCYLCSSWLLEDNPYRHFNELNSSCYNRLWDMEGGDGLNPDGAAILHQIPAELLEDDSDDDDLPAWDFQNEADNIPRRQPPPPAPAPPRIPGGGGPGNRERGRNGHGLDAAGRAAAAERQAQARAMAEVRGRPDADADDAQARQRAGLQRFLDLVLNDREDEWDSDELDDDF</sequence>
<evidence type="ECO:0000256" key="3">
    <source>
        <dbReference type="ARBA" id="ARBA00012251"/>
    </source>
</evidence>
<dbReference type="EMBL" id="KZ559122">
    <property type="protein sequence ID" value="PLB41118.1"/>
    <property type="molecule type" value="Genomic_DNA"/>
</dbReference>
<evidence type="ECO:0000313" key="17">
    <source>
        <dbReference type="Proteomes" id="UP000234585"/>
    </source>
</evidence>
<keyword evidence="8" id="KW-0833">Ubl conjugation pathway</keyword>
<dbReference type="GeneID" id="36521987"/>
<feature type="domain" description="RING-type" evidence="13">
    <location>
        <begin position="192"/>
        <end position="236"/>
    </location>
</feature>
<comment type="similarity">
    <text evidence="10">Belongs to the RBR family. RNF14 subfamily.</text>
</comment>
<keyword evidence="9" id="KW-0862">Zinc</keyword>
<evidence type="ECO:0000256" key="12">
    <source>
        <dbReference type="SAM" id="MobiDB-lite"/>
    </source>
</evidence>
<dbReference type="FunFam" id="1.20.120.1750:FF:000024">
    <property type="entry name" value="RBR-type E3 ubiquitin transferase"/>
    <property type="match status" value="1"/>
</dbReference>
<evidence type="ECO:0000256" key="5">
    <source>
        <dbReference type="ARBA" id="ARBA00022723"/>
    </source>
</evidence>
<dbReference type="SUPFAM" id="SSF57850">
    <property type="entry name" value="RING/U-box"/>
    <property type="match status" value="2"/>
</dbReference>
<reference evidence="16 17" key="1">
    <citation type="submission" date="2017-12" db="EMBL/GenBank/DDBJ databases">
        <authorList>
            <consortium name="DOE Joint Genome Institute"/>
            <person name="Haridas S."/>
            <person name="Kjaerbolling I."/>
            <person name="Vesth T.C."/>
            <person name="Frisvad J.C."/>
            <person name="Nybo J.L."/>
            <person name="Theobald S."/>
            <person name="Kuo A."/>
            <person name="Bowyer P."/>
            <person name="Matsuda Y."/>
            <person name="Mondo S."/>
            <person name="Lyhne E.K."/>
            <person name="Kogle M.E."/>
            <person name="Clum A."/>
            <person name="Lipzen A."/>
            <person name="Salamov A."/>
            <person name="Ngan C.Y."/>
            <person name="Daum C."/>
            <person name="Chiniquy J."/>
            <person name="Barry K."/>
            <person name="LaButti K."/>
            <person name="Simmons B.A."/>
            <person name="Magnuson J.K."/>
            <person name="Mortensen U.H."/>
            <person name="Larsen T.O."/>
            <person name="Grigoriev I.V."/>
            <person name="Baker S.E."/>
            <person name="Andersen M.R."/>
            <person name="Nordberg H.P."/>
            <person name="Cantor M.N."/>
            <person name="Hua S.X."/>
        </authorList>
    </citation>
    <scope>NUCLEOTIDE SEQUENCE [LARGE SCALE GENOMIC DNA]</scope>
    <source>
        <strain evidence="16 17">CBS 102.13</strain>
    </source>
</reference>
<dbReference type="InterPro" id="IPR047548">
    <property type="entry name" value="Rcat_RBR_RNF14"/>
</dbReference>
<dbReference type="Pfam" id="PF26200">
    <property type="entry name" value="Rcat_RNF216"/>
    <property type="match status" value="1"/>
</dbReference>
<dbReference type="Pfam" id="PF05773">
    <property type="entry name" value="RWD"/>
    <property type="match status" value="1"/>
</dbReference>
<dbReference type="Pfam" id="PF01485">
    <property type="entry name" value="IBR"/>
    <property type="match status" value="1"/>
</dbReference>